<dbReference type="KEGG" id="pbl:PAAG_05985"/>
<dbReference type="RefSeq" id="XP_002792197.1">
    <property type="nucleotide sequence ID" value="XM_002792151.1"/>
</dbReference>
<dbReference type="OrthoDB" id="4195796at2759"/>
<dbReference type="AlphaFoldDB" id="C1H5E4"/>
<dbReference type="SUPFAM" id="SSF48403">
    <property type="entry name" value="Ankyrin repeat"/>
    <property type="match status" value="1"/>
</dbReference>
<evidence type="ECO:0008006" key="3">
    <source>
        <dbReference type="Google" id="ProtNLM"/>
    </source>
</evidence>
<evidence type="ECO:0000313" key="1">
    <source>
        <dbReference type="EMBL" id="EEH34938.1"/>
    </source>
</evidence>
<proteinExistence type="predicted"/>
<name>C1H5E4_PARBA</name>
<gene>
    <name evidence="1" type="ORF">PAAG_05985</name>
</gene>
<sequence>MVKMIPSKTGFGLRNQERWGTREGIGKEEVIKLLLCGDPNASDFIGRIPLWMEAKSGYTDAIRILLGDQRVSPNTESSYGITALEVAFDEVQSPRFKPLTTQFIHNSSPKTDLDWGLQNPKIFAYIDNLTRKEIPFPELHNYRNR</sequence>
<protein>
    <recommendedName>
        <fullName evidence="3">Ankyrin repeat protein</fullName>
    </recommendedName>
</protein>
<dbReference type="HOGENOM" id="CLU_1787389_0_0_1"/>
<dbReference type="Gene3D" id="1.25.40.20">
    <property type="entry name" value="Ankyrin repeat-containing domain"/>
    <property type="match status" value="1"/>
</dbReference>
<reference evidence="1 2" key="1">
    <citation type="journal article" date="2011" name="PLoS Genet.">
        <title>Comparative genomic analysis of human fungal pathogens causing paracoccidioidomycosis.</title>
        <authorList>
            <person name="Desjardins C.A."/>
            <person name="Champion M.D."/>
            <person name="Holder J.W."/>
            <person name="Muszewska A."/>
            <person name="Goldberg J."/>
            <person name="Bailao A.M."/>
            <person name="Brigido M.M."/>
            <person name="Ferreira M.E."/>
            <person name="Garcia A.M."/>
            <person name="Grynberg M."/>
            <person name="Gujja S."/>
            <person name="Heiman D.I."/>
            <person name="Henn M.R."/>
            <person name="Kodira C.D."/>
            <person name="Leon-Narvaez H."/>
            <person name="Longo L.V."/>
            <person name="Ma L.J."/>
            <person name="Malavazi I."/>
            <person name="Matsuo A.L."/>
            <person name="Morais F.V."/>
            <person name="Pereira M."/>
            <person name="Rodriguez-Brito S."/>
            <person name="Sakthikumar S."/>
            <person name="Salem-Izacc S.M."/>
            <person name="Sykes S.M."/>
            <person name="Teixeira M.M."/>
            <person name="Vallejo M.C."/>
            <person name="Walter M.E."/>
            <person name="Yandava C."/>
            <person name="Young S."/>
            <person name="Zeng Q."/>
            <person name="Zucker J."/>
            <person name="Felipe M.S."/>
            <person name="Goldman G.H."/>
            <person name="Haas B.J."/>
            <person name="McEwen J.G."/>
            <person name="Nino-Vega G."/>
            <person name="Puccia R."/>
            <person name="San-Blas G."/>
            <person name="Soares C.M."/>
            <person name="Birren B.W."/>
            <person name="Cuomo C.A."/>
        </authorList>
    </citation>
    <scope>NUCLEOTIDE SEQUENCE [LARGE SCALE GENOMIC DNA]</scope>
    <source>
        <strain evidence="2">ATCC MYA-826 / Pb01</strain>
    </source>
</reference>
<dbReference type="EMBL" id="KN294007">
    <property type="protein sequence ID" value="EEH34938.1"/>
    <property type="molecule type" value="Genomic_DNA"/>
</dbReference>
<dbReference type="GeneID" id="9095312"/>
<dbReference type="InterPro" id="IPR036770">
    <property type="entry name" value="Ankyrin_rpt-contain_sf"/>
</dbReference>
<accession>C1H5E4</accession>
<dbReference type="Proteomes" id="UP000002059">
    <property type="component" value="Partially assembled WGS sequence"/>
</dbReference>
<dbReference type="VEuPathDB" id="FungiDB:PAAG_05985"/>
<keyword evidence="2" id="KW-1185">Reference proteome</keyword>
<organism evidence="1 2">
    <name type="scientific">Paracoccidioides lutzii (strain ATCC MYA-826 / Pb01)</name>
    <name type="common">Paracoccidioides brasiliensis</name>
    <dbReference type="NCBI Taxonomy" id="502779"/>
    <lineage>
        <taxon>Eukaryota</taxon>
        <taxon>Fungi</taxon>
        <taxon>Dikarya</taxon>
        <taxon>Ascomycota</taxon>
        <taxon>Pezizomycotina</taxon>
        <taxon>Eurotiomycetes</taxon>
        <taxon>Eurotiomycetidae</taxon>
        <taxon>Onygenales</taxon>
        <taxon>Ajellomycetaceae</taxon>
        <taxon>Paracoccidioides</taxon>
    </lineage>
</organism>
<evidence type="ECO:0000313" key="2">
    <source>
        <dbReference type="Proteomes" id="UP000002059"/>
    </source>
</evidence>